<proteinExistence type="predicted"/>
<dbReference type="EMBL" id="JBBWUH010000011">
    <property type="protein sequence ID" value="KAK8154618.1"/>
    <property type="molecule type" value="Genomic_DNA"/>
</dbReference>
<gene>
    <name evidence="2" type="ORF">IWX90DRAFT_61249</name>
</gene>
<protein>
    <submittedName>
        <fullName evidence="2">Uncharacterized protein</fullName>
    </submittedName>
</protein>
<evidence type="ECO:0000313" key="2">
    <source>
        <dbReference type="EMBL" id="KAK8154618.1"/>
    </source>
</evidence>
<evidence type="ECO:0000256" key="1">
    <source>
        <dbReference type="SAM" id="MobiDB-lite"/>
    </source>
</evidence>
<organism evidence="2 3">
    <name type="scientific">Phyllosticta citrichinensis</name>
    <dbReference type="NCBI Taxonomy" id="1130410"/>
    <lineage>
        <taxon>Eukaryota</taxon>
        <taxon>Fungi</taxon>
        <taxon>Dikarya</taxon>
        <taxon>Ascomycota</taxon>
        <taxon>Pezizomycotina</taxon>
        <taxon>Dothideomycetes</taxon>
        <taxon>Dothideomycetes incertae sedis</taxon>
        <taxon>Botryosphaeriales</taxon>
        <taxon>Phyllostictaceae</taxon>
        <taxon>Phyllosticta</taxon>
    </lineage>
</organism>
<feature type="compositionally biased region" description="Low complexity" evidence="1">
    <location>
        <begin position="39"/>
        <end position="55"/>
    </location>
</feature>
<reference evidence="2 3" key="1">
    <citation type="journal article" date="2022" name="G3 (Bethesda)">
        <title>Enemy or ally: a genomic approach to elucidate the lifestyle of Phyllosticta citrichinaensis.</title>
        <authorList>
            <person name="Buijs V.A."/>
            <person name="Groenewald J.Z."/>
            <person name="Haridas S."/>
            <person name="LaButti K.M."/>
            <person name="Lipzen A."/>
            <person name="Martin F.M."/>
            <person name="Barry K."/>
            <person name="Grigoriev I.V."/>
            <person name="Crous P.W."/>
            <person name="Seidl M.F."/>
        </authorList>
    </citation>
    <scope>NUCLEOTIDE SEQUENCE [LARGE SCALE GENOMIC DNA]</scope>
    <source>
        <strain evidence="2 3">CBS 129764</strain>
    </source>
</reference>
<dbReference type="Proteomes" id="UP001456524">
    <property type="component" value="Unassembled WGS sequence"/>
</dbReference>
<accession>A0ABR1XH01</accession>
<feature type="compositionally biased region" description="Basic residues" evidence="1">
    <location>
        <begin position="1"/>
        <end position="14"/>
    </location>
</feature>
<name>A0ABR1XH01_9PEZI</name>
<sequence>MDERTSRRRRCRNGHRSDCSHSAQSTSNQPTTHMPTTESVHSSARHALSSSRVSVVHPVHPVESSHEVTRWCGASGLGAEIRRRRGRHHHPPIYRARPSMHNTRHVHTDIQRICARAGYLPPNLDCSQSTAPNSLNSVFSRCWQEKEEEAWEAVVVRERLAAIGLDNTRQLSKVPVPTSTVPAPVCVAYSYHCLSDLANVWLSVSFLGVCLF</sequence>
<feature type="region of interest" description="Disordered" evidence="1">
    <location>
        <begin position="1"/>
        <end position="55"/>
    </location>
</feature>
<evidence type="ECO:0000313" key="3">
    <source>
        <dbReference type="Proteomes" id="UP001456524"/>
    </source>
</evidence>
<keyword evidence="3" id="KW-1185">Reference proteome</keyword>
<feature type="compositionally biased region" description="Polar residues" evidence="1">
    <location>
        <begin position="20"/>
        <end position="38"/>
    </location>
</feature>
<comment type="caution">
    <text evidence="2">The sequence shown here is derived from an EMBL/GenBank/DDBJ whole genome shotgun (WGS) entry which is preliminary data.</text>
</comment>